<protein>
    <submittedName>
        <fullName evidence="1">Clathrin interactor 1</fullName>
    </submittedName>
</protein>
<proteinExistence type="predicted"/>
<accession>A0ACB8EI72</accession>
<name>A0ACB8EI72_9SAUR</name>
<gene>
    <name evidence="1" type="primary">CLINT1</name>
    <name evidence="1" type="ORF">K3G42_022250</name>
</gene>
<sequence>MPFTKSLTFSFPSPGTAASGNGEFGDWSAFNQAPSTGEIFSGPAQPAVELFGSPAQPSLGQPPTASNSADLFDLMGSSQATMTSSQSMNFSMTGSNTVSLNLPMSRSQPLQNVNPMIQKPNPLYNLGTEMVQKNASKTLPSTWSDPSVNISLDNLVPGMQPSKPQQPSLNTMIQQQSMQQPMNVMSQSFAALSLNSPPSMMPVRPPANPLMGGPVPMGMGVPTAMTGTMGMASMGGTSMMNQGMMGMNVNMTMPSSGMGLPGTMGGVPNITMASALSPGTVQPKQDAFANFANFSK</sequence>
<organism evidence="1 2">
    <name type="scientific">Sphaerodactylus townsendi</name>
    <dbReference type="NCBI Taxonomy" id="933632"/>
    <lineage>
        <taxon>Eukaryota</taxon>
        <taxon>Metazoa</taxon>
        <taxon>Chordata</taxon>
        <taxon>Craniata</taxon>
        <taxon>Vertebrata</taxon>
        <taxon>Euteleostomi</taxon>
        <taxon>Lepidosauria</taxon>
        <taxon>Squamata</taxon>
        <taxon>Bifurcata</taxon>
        <taxon>Gekkota</taxon>
        <taxon>Sphaerodactylidae</taxon>
        <taxon>Sphaerodactylus</taxon>
    </lineage>
</organism>
<reference evidence="1" key="1">
    <citation type="submission" date="2021-08" db="EMBL/GenBank/DDBJ databases">
        <title>The first chromosome-level gecko genome reveals the dynamic sex chromosomes of Neotropical dwarf geckos (Sphaerodactylidae: Sphaerodactylus).</title>
        <authorList>
            <person name="Pinto B.J."/>
            <person name="Keating S.E."/>
            <person name="Gamble T."/>
        </authorList>
    </citation>
    <scope>NUCLEOTIDE SEQUENCE</scope>
    <source>
        <strain evidence="1">TG3544</strain>
    </source>
</reference>
<dbReference type="EMBL" id="CM037616">
    <property type="protein sequence ID" value="KAH7992386.1"/>
    <property type="molecule type" value="Genomic_DNA"/>
</dbReference>
<keyword evidence="2" id="KW-1185">Reference proteome</keyword>
<comment type="caution">
    <text evidence="1">The sequence shown here is derived from an EMBL/GenBank/DDBJ whole genome shotgun (WGS) entry which is preliminary data.</text>
</comment>
<evidence type="ECO:0000313" key="1">
    <source>
        <dbReference type="EMBL" id="KAH7992386.1"/>
    </source>
</evidence>
<evidence type="ECO:0000313" key="2">
    <source>
        <dbReference type="Proteomes" id="UP000827872"/>
    </source>
</evidence>
<dbReference type="Proteomes" id="UP000827872">
    <property type="component" value="Linkage Group LG03"/>
</dbReference>